<reference evidence="3" key="1">
    <citation type="journal article" date="2011" name="Proc. Natl. Acad. Sci. U.S.A.">
        <title>Genomic insights into the physiology and ecology of the marine filamentous cyanobacterium Lyngbya majuscula.</title>
        <authorList>
            <person name="Jones A.C."/>
            <person name="Monroe E.A."/>
            <person name="Podell S."/>
            <person name="Hess W.R."/>
            <person name="Klages S."/>
            <person name="Esquenazi E."/>
            <person name="Niessen S."/>
            <person name="Hoover H."/>
            <person name="Rothmann M."/>
            <person name="Lasken R.S."/>
            <person name="Yates J.R.III."/>
            <person name="Reinhardt R."/>
            <person name="Kube M."/>
            <person name="Burkart M.D."/>
            <person name="Allen E.E."/>
            <person name="Dorrestein P.C."/>
            <person name="Gerwick W.H."/>
            <person name="Gerwick L."/>
        </authorList>
    </citation>
    <scope>NUCLEOTIDE SEQUENCE [LARGE SCALE GENOMIC DNA]</scope>
    <source>
        <strain evidence="3">3L</strain>
    </source>
</reference>
<accession>F4XXI2</accession>
<dbReference type="AlphaFoldDB" id="F4XXI2"/>
<protein>
    <submittedName>
        <fullName evidence="2">Uncharacterized protein</fullName>
    </submittedName>
</protein>
<proteinExistence type="predicted"/>
<organism evidence="2 3">
    <name type="scientific">Moorena producens 3L</name>
    <dbReference type="NCBI Taxonomy" id="489825"/>
    <lineage>
        <taxon>Bacteria</taxon>
        <taxon>Bacillati</taxon>
        <taxon>Cyanobacteriota</taxon>
        <taxon>Cyanophyceae</taxon>
        <taxon>Coleofasciculales</taxon>
        <taxon>Coleofasciculaceae</taxon>
        <taxon>Moorena</taxon>
    </lineage>
</organism>
<gene>
    <name evidence="2" type="ORF">LYNGBM3L_48060</name>
</gene>
<keyword evidence="3" id="KW-1185">Reference proteome</keyword>
<dbReference type="HOGENOM" id="CLU_3272905_0_0_3"/>
<feature type="compositionally biased region" description="Polar residues" evidence="1">
    <location>
        <begin position="1"/>
        <end position="27"/>
    </location>
</feature>
<dbReference type="Proteomes" id="UP000003959">
    <property type="component" value="Unassembled WGS sequence"/>
</dbReference>
<evidence type="ECO:0000313" key="2">
    <source>
        <dbReference type="EMBL" id="EGJ30660.1"/>
    </source>
</evidence>
<sequence length="41" mass="4695">MKLLEPQTQSPTWNSSPNPNLDQSQDAFQPGTWVRLLELLN</sequence>
<evidence type="ECO:0000256" key="1">
    <source>
        <dbReference type="SAM" id="MobiDB-lite"/>
    </source>
</evidence>
<evidence type="ECO:0000313" key="3">
    <source>
        <dbReference type="Proteomes" id="UP000003959"/>
    </source>
</evidence>
<dbReference type="RefSeq" id="WP_009149280.1">
    <property type="nucleotide sequence ID" value="NZ_MKZR01000001.1"/>
</dbReference>
<dbReference type="EMBL" id="GL890948">
    <property type="protein sequence ID" value="EGJ30660.1"/>
    <property type="molecule type" value="Genomic_DNA"/>
</dbReference>
<feature type="region of interest" description="Disordered" evidence="1">
    <location>
        <begin position="1"/>
        <end position="28"/>
    </location>
</feature>
<name>F4XXI2_9CYAN</name>